<protein>
    <recommendedName>
        <fullName evidence="3">C-type lectin domain-containing protein</fullName>
    </recommendedName>
</protein>
<evidence type="ECO:0000313" key="1">
    <source>
        <dbReference type="Ensembl" id="ENSGMOP00000037712.1"/>
    </source>
</evidence>
<accession>A0A8C5FHQ8</accession>
<reference evidence="1" key="2">
    <citation type="submission" date="2025-09" db="UniProtKB">
        <authorList>
            <consortium name="Ensembl"/>
        </authorList>
    </citation>
    <scope>IDENTIFICATION</scope>
</reference>
<reference evidence="1" key="1">
    <citation type="submission" date="2025-08" db="UniProtKB">
        <authorList>
            <consortium name="Ensembl"/>
        </authorList>
    </citation>
    <scope>IDENTIFICATION</scope>
</reference>
<evidence type="ECO:0008006" key="3">
    <source>
        <dbReference type="Google" id="ProtNLM"/>
    </source>
</evidence>
<dbReference type="InterPro" id="IPR016187">
    <property type="entry name" value="CTDL_fold"/>
</dbReference>
<dbReference type="InterPro" id="IPR039689">
    <property type="entry name" value="CD72"/>
</dbReference>
<dbReference type="GO" id="GO:0005886">
    <property type="term" value="C:plasma membrane"/>
    <property type="evidence" value="ECO:0007669"/>
    <property type="project" value="InterPro"/>
</dbReference>
<dbReference type="InterPro" id="IPR016186">
    <property type="entry name" value="C-type_lectin-like/link_sf"/>
</dbReference>
<dbReference type="AlphaFoldDB" id="A0A8C5FHQ8"/>
<proteinExistence type="predicted"/>
<dbReference type="PANTHER" id="PTHR15028">
    <property type="entry name" value="CD72-RELATED"/>
    <property type="match status" value="1"/>
</dbReference>
<dbReference type="Proteomes" id="UP000694546">
    <property type="component" value="Chromosome 2"/>
</dbReference>
<dbReference type="Ensembl" id="ENSGMOT00000038947.1">
    <property type="protein sequence ID" value="ENSGMOP00000037712.1"/>
    <property type="gene ID" value="ENSGMOG00000028859.1"/>
</dbReference>
<organism evidence="1 2">
    <name type="scientific">Gadus morhua</name>
    <name type="common">Atlantic cod</name>
    <dbReference type="NCBI Taxonomy" id="8049"/>
    <lineage>
        <taxon>Eukaryota</taxon>
        <taxon>Metazoa</taxon>
        <taxon>Chordata</taxon>
        <taxon>Craniata</taxon>
        <taxon>Vertebrata</taxon>
        <taxon>Euteleostomi</taxon>
        <taxon>Actinopterygii</taxon>
        <taxon>Neopterygii</taxon>
        <taxon>Teleostei</taxon>
        <taxon>Neoteleostei</taxon>
        <taxon>Acanthomorphata</taxon>
        <taxon>Zeiogadaria</taxon>
        <taxon>Gadariae</taxon>
        <taxon>Gadiformes</taxon>
        <taxon>Gadoidei</taxon>
        <taxon>Gadidae</taxon>
        <taxon>Gadus</taxon>
    </lineage>
</organism>
<evidence type="ECO:0000313" key="2">
    <source>
        <dbReference type="Proteomes" id="UP000694546"/>
    </source>
</evidence>
<keyword evidence="2" id="KW-1185">Reference proteome</keyword>
<sequence>MRSSHDVVLEQRDQLNTSLLVLEATTRQIQDGYTEVTRERDELQAARDLLVAQNQNLTAERDLLLAQGGSPAAVTSLPKRPWRLFDTTVLGVVLCRCVWCPYGWQTHEQSCYFASTIEKTWEDSQIYCVQQGANLIMVKNSAEMVRIKHSPVLIHVVVLDQFTV</sequence>
<dbReference type="GO" id="GO:0004888">
    <property type="term" value="F:transmembrane signaling receptor activity"/>
    <property type="evidence" value="ECO:0007669"/>
    <property type="project" value="InterPro"/>
</dbReference>
<dbReference type="SUPFAM" id="SSF56436">
    <property type="entry name" value="C-type lectin-like"/>
    <property type="match status" value="1"/>
</dbReference>
<dbReference type="Gene3D" id="3.10.100.10">
    <property type="entry name" value="Mannose-Binding Protein A, subunit A"/>
    <property type="match status" value="1"/>
</dbReference>
<name>A0A8C5FHQ8_GADMO</name>
<dbReference type="PANTHER" id="PTHR15028:SF6">
    <property type="entry name" value="B-CELL DIFFERENTIATION ANTIGEN CD72"/>
    <property type="match status" value="1"/>
</dbReference>